<name>A0A0W0TF16_LEGER</name>
<dbReference type="RefSeq" id="WP_058527475.1">
    <property type="nucleotide sequence ID" value="NZ_CAAAHY010000026.1"/>
</dbReference>
<feature type="chain" id="PRO_5006912986" description="Transmembrane protein" evidence="1">
    <location>
        <begin position="30"/>
        <end position="745"/>
    </location>
</feature>
<organism evidence="2 3">
    <name type="scientific">Legionella erythra</name>
    <dbReference type="NCBI Taxonomy" id="448"/>
    <lineage>
        <taxon>Bacteria</taxon>
        <taxon>Pseudomonadati</taxon>
        <taxon>Pseudomonadota</taxon>
        <taxon>Gammaproteobacteria</taxon>
        <taxon>Legionellales</taxon>
        <taxon>Legionellaceae</taxon>
        <taxon>Legionella</taxon>
    </lineage>
</organism>
<dbReference type="Gene3D" id="2.120.10.70">
    <property type="entry name" value="Fucose-specific lectin"/>
    <property type="match status" value="2"/>
</dbReference>
<gene>
    <name evidence="2" type="ORF">Lery_2358</name>
</gene>
<sequence>MRRIHAPLHIAVISFSLLFTLCFTSPSFAIGNSIVAVDVDGTTGQYSSIVLDAQDYPTISYYDATEQKLKVAHCFTRTCSLFNSIVTPDAATNIGKYTAIALDSLGKPVVSYYDETNSALKVLHCGNNTCSTGNTIAMPDNTGTVGLYTSVTVDTNNFPVVSYYDASNGKLKILHCGNAACTAGNTIATPDMTSSNGVQSAIRLNNAGNPVVAYFDFTNSSLKIITCGNSACNAGNTTVTVDSVADVGRYPSLKLDSNQKPVVSYLDATNGKLKVLHCGNTLCTAGNSVVSLPATGVAGYYSSLSLDASDIPTISYYDLTNQNLTVVRCGDANCSNSNIINVPDSAGNVGLYTSLGLDDSSNPVVSYYDSTNGNLNVLHCDSPMCGPNSVHVGDSATDVGRYSAIKLDANGKPVVSYWDDTNGNLKLLHCGDTTCSQGNSITSPYTTGNTGWDTSLAIDANGFPVISFYDFTAQVMKIIHCTNANCSGVNTAVTPDILSRRASSLALDSSGNPVIASAGQPDQGLRIVHCGDADCLANNSIASPDFPVFPANADVRGVSLVLDGSGYPVVSFFRADKNQLKLLHCGDVNCSGPNNTLSILDPGAQAGDHRATSVTLDASGNPVIAYWDTANAALKVLHCGNPACNAGNSIASPATGANVGLQPSIKIDSATGNPIVSFGTNTTMSILYCGNANCTSGNVITAVDPTTKGLDSALALDADNNPVASYYTPTGKHIKVLHCATKSCQ</sequence>
<evidence type="ECO:0000256" key="1">
    <source>
        <dbReference type="SAM" id="SignalP"/>
    </source>
</evidence>
<keyword evidence="3" id="KW-1185">Reference proteome</keyword>
<evidence type="ECO:0000313" key="2">
    <source>
        <dbReference type="EMBL" id="KTC94191.1"/>
    </source>
</evidence>
<dbReference type="OrthoDB" id="5756721at2"/>
<dbReference type="STRING" id="448.Lery_2358"/>
<accession>A0A0W0TF16</accession>
<reference evidence="2 3" key="1">
    <citation type="submission" date="2015-11" db="EMBL/GenBank/DDBJ databases">
        <title>Genomic analysis of 38 Legionella species identifies large and diverse effector repertoires.</title>
        <authorList>
            <person name="Burstein D."/>
            <person name="Amaro F."/>
            <person name="Zusman T."/>
            <person name="Lifshitz Z."/>
            <person name="Cohen O."/>
            <person name="Gilbert J.A."/>
            <person name="Pupko T."/>
            <person name="Shuman H.A."/>
            <person name="Segal G."/>
        </authorList>
    </citation>
    <scope>NUCLEOTIDE SEQUENCE [LARGE SCALE GENOMIC DNA]</scope>
    <source>
        <strain evidence="2 3">SE-32A-C8</strain>
    </source>
</reference>
<protein>
    <recommendedName>
        <fullName evidence="4">Transmembrane protein</fullName>
    </recommendedName>
</protein>
<proteinExistence type="predicted"/>
<evidence type="ECO:0000313" key="3">
    <source>
        <dbReference type="Proteomes" id="UP000054773"/>
    </source>
</evidence>
<feature type="signal peptide" evidence="1">
    <location>
        <begin position="1"/>
        <end position="29"/>
    </location>
</feature>
<comment type="caution">
    <text evidence="2">The sequence shown here is derived from an EMBL/GenBank/DDBJ whole genome shotgun (WGS) entry which is preliminary data.</text>
</comment>
<dbReference type="EMBL" id="LNYA01000034">
    <property type="protein sequence ID" value="KTC94191.1"/>
    <property type="molecule type" value="Genomic_DNA"/>
</dbReference>
<dbReference type="Proteomes" id="UP000054773">
    <property type="component" value="Unassembled WGS sequence"/>
</dbReference>
<dbReference type="AlphaFoldDB" id="A0A0W0TF16"/>
<keyword evidence="1" id="KW-0732">Signal</keyword>
<dbReference type="PATRIC" id="fig|448.7.peg.2477"/>
<evidence type="ECO:0008006" key="4">
    <source>
        <dbReference type="Google" id="ProtNLM"/>
    </source>
</evidence>